<evidence type="ECO:0000313" key="5">
    <source>
        <dbReference type="EMBL" id="MCM5680968.1"/>
    </source>
</evidence>
<feature type="signal peptide" evidence="3">
    <location>
        <begin position="1"/>
        <end position="26"/>
    </location>
</feature>
<dbReference type="Gene3D" id="1.10.530.10">
    <property type="match status" value="1"/>
</dbReference>
<dbReference type="PANTHER" id="PTHR37423:SF2">
    <property type="entry name" value="MEMBRANE-BOUND LYTIC MUREIN TRANSGLYCOSYLASE C"/>
    <property type="match status" value="1"/>
</dbReference>
<dbReference type="InterPro" id="IPR023346">
    <property type="entry name" value="Lysozyme-like_dom_sf"/>
</dbReference>
<dbReference type="Proteomes" id="UP001165541">
    <property type="component" value="Unassembled WGS sequence"/>
</dbReference>
<dbReference type="CDD" id="cd16894">
    <property type="entry name" value="MltD-like"/>
    <property type="match status" value="1"/>
</dbReference>
<evidence type="ECO:0000256" key="1">
    <source>
        <dbReference type="ARBA" id="ARBA00007734"/>
    </source>
</evidence>
<keyword evidence="3" id="KW-0732">Signal</keyword>
<proteinExistence type="inferred from homology"/>
<dbReference type="PANTHER" id="PTHR37423">
    <property type="entry name" value="SOLUBLE LYTIC MUREIN TRANSGLYCOSYLASE-RELATED"/>
    <property type="match status" value="1"/>
</dbReference>
<dbReference type="Pfam" id="PF01464">
    <property type="entry name" value="SLT"/>
    <property type="match status" value="1"/>
</dbReference>
<comment type="similarity">
    <text evidence="1">Belongs to the transglycosylase Slt family.</text>
</comment>
<feature type="domain" description="LysM" evidence="4">
    <location>
        <begin position="454"/>
        <end position="498"/>
    </location>
</feature>
<protein>
    <submittedName>
        <fullName evidence="5">Transglycosylase SLT domain-containing protein</fullName>
    </submittedName>
</protein>
<sequence>MKHPLMRLSAAFGLAAALLAAGCATAPGPTDAPAPGPHAAASAPAAAQPELTSKPSEAALKALEPAASAPAGAADAAVIVADPEATPASATSPLQTPESEQIAQSDLWDRIRRGFAMPDLEGDLVRNREQYYASRPDYMQRMTERASRYLFHIVEEVEYRGMPTELALLPFIESAFNPQAMSVAKASGMWQFIPSTGKHFDLTQNIFRDERRDVLASTRAALDYLGKLYGMFGDWHLALAAYNWGEGSVQRAIARNKKAGRPTDYASLRMPAETRYYVPKLQAVKNIVGNPESFGLSLSAIENHPYFLTVAIQRDMDVDVAVELAGLHKDEFRALNPQMNKPVILAAGTPQILLPYDNARRFIRNLGDHQGPLASWTAWVVPSTMKAADAAERVGMTESELREVNKIPPRMLIRAGSTLLVPRSETQHAQDVSAEVADNAVMSLAPEASAGRRVVVRARSRESVTSLARRIGVRAADLALWNGVSPSARFASGQRVVVYRAVKGKRSTAVAKSGGKNAKGSTRTASKKKAGTRTASRHNGKDSTKRAAAKTRVNVAKTQN</sequence>
<dbReference type="InterPro" id="IPR008258">
    <property type="entry name" value="Transglycosylase_SLT_dom_1"/>
</dbReference>
<keyword evidence="6" id="KW-1185">Reference proteome</keyword>
<dbReference type="SUPFAM" id="SSF53955">
    <property type="entry name" value="Lysozyme-like"/>
    <property type="match status" value="1"/>
</dbReference>
<feature type="compositionally biased region" description="Basic residues" evidence="2">
    <location>
        <begin position="525"/>
        <end position="538"/>
    </location>
</feature>
<dbReference type="Pfam" id="PF01476">
    <property type="entry name" value="LysM"/>
    <property type="match status" value="2"/>
</dbReference>
<evidence type="ECO:0000313" key="6">
    <source>
        <dbReference type="Proteomes" id="UP001165541"/>
    </source>
</evidence>
<comment type="caution">
    <text evidence="5">The sequence shown here is derived from an EMBL/GenBank/DDBJ whole genome shotgun (WGS) entry which is preliminary data.</text>
</comment>
<dbReference type="PROSITE" id="PS51257">
    <property type="entry name" value="PROKAR_LIPOPROTEIN"/>
    <property type="match status" value="1"/>
</dbReference>
<name>A0ABT0YQQ6_9BURK</name>
<evidence type="ECO:0000256" key="3">
    <source>
        <dbReference type="SAM" id="SignalP"/>
    </source>
</evidence>
<dbReference type="InterPro" id="IPR000189">
    <property type="entry name" value="Transglyc_AS"/>
</dbReference>
<reference evidence="5" key="1">
    <citation type="submission" date="2022-05" db="EMBL/GenBank/DDBJ databases">
        <title>Schlegelella sp. nov., isolated from mangrove soil.</title>
        <authorList>
            <person name="Liu Y."/>
            <person name="Ge X."/>
            <person name="Liu W."/>
        </authorList>
    </citation>
    <scope>NUCLEOTIDE SEQUENCE</scope>
    <source>
        <strain evidence="5">S2-27</strain>
    </source>
</reference>
<evidence type="ECO:0000259" key="4">
    <source>
        <dbReference type="PROSITE" id="PS51782"/>
    </source>
</evidence>
<feature type="region of interest" description="Disordered" evidence="2">
    <location>
        <begin position="29"/>
        <end position="53"/>
    </location>
</feature>
<dbReference type="EMBL" id="JAMKFE010000009">
    <property type="protein sequence ID" value="MCM5680968.1"/>
    <property type="molecule type" value="Genomic_DNA"/>
</dbReference>
<evidence type="ECO:0000256" key="2">
    <source>
        <dbReference type="SAM" id="MobiDB-lite"/>
    </source>
</evidence>
<feature type="chain" id="PRO_5045326530" evidence="3">
    <location>
        <begin position="27"/>
        <end position="560"/>
    </location>
</feature>
<organism evidence="5 6">
    <name type="scientific">Caldimonas mangrovi</name>
    <dbReference type="NCBI Taxonomy" id="2944811"/>
    <lineage>
        <taxon>Bacteria</taxon>
        <taxon>Pseudomonadati</taxon>
        <taxon>Pseudomonadota</taxon>
        <taxon>Betaproteobacteria</taxon>
        <taxon>Burkholderiales</taxon>
        <taxon>Sphaerotilaceae</taxon>
        <taxon>Caldimonas</taxon>
    </lineage>
</organism>
<gene>
    <name evidence="5" type="ORF">M8A51_15695</name>
</gene>
<accession>A0ABT0YQQ6</accession>
<dbReference type="PROSITE" id="PS00922">
    <property type="entry name" value="TRANSGLYCOSYLASE"/>
    <property type="match status" value="1"/>
</dbReference>
<feature type="region of interest" description="Disordered" evidence="2">
    <location>
        <begin position="508"/>
        <end position="560"/>
    </location>
</feature>
<dbReference type="InterPro" id="IPR018392">
    <property type="entry name" value="LysM"/>
</dbReference>
<dbReference type="PROSITE" id="PS51782">
    <property type="entry name" value="LYSM"/>
    <property type="match status" value="1"/>
</dbReference>
<feature type="compositionally biased region" description="Low complexity" evidence="2">
    <location>
        <begin position="37"/>
        <end position="53"/>
    </location>
</feature>